<dbReference type="Gene3D" id="1.20.120.440">
    <property type="entry name" value="YppE-like"/>
    <property type="match status" value="1"/>
</dbReference>
<organism evidence="2 3">
    <name type="scientific">Camelliibacillus cellulosilyticus</name>
    <dbReference type="NCBI Taxonomy" id="2174486"/>
    <lineage>
        <taxon>Bacteria</taxon>
        <taxon>Bacillati</taxon>
        <taxon>Bacillota</taxon>
        <taxon>Bacilli</taxon>
        <taxon>Bacillales</taxon>
        <taxon>Sporolactobacillaceae</taxon>
        <taxon>Camelliibacillus</taxon>
    </lineage>
</organism>
<evidence type="ECO:0000313" key="3">
    <source>
        <dbReference type="Proteomes" id="UP001596022"/>
    </source>
</evidence>
<protein>
    <submittedName>
        <fullName evidence="2">YppE family protein</fullName>
    </submittedName>
</protein>
<evidence type="ECO:0000256" key="1">
    <source>
        <dbReference type="SAM" id="Coils"/>
    </source>
</evidence>
<dbReference type="EMBL" id="JBHSFW010000001">
    <property type="protein sequence ID" value="MFC4617763.1"/>
    <property type="molecule type" value="Genomic_DNA"/>
</dbReference>
<keyword evidence="1" id="KW-0175">Coiled coil</keyword>
<feature type="coiled-coil region" evidence="1">
    <location>
        <begin position="2"/>
        <end position="29"/>
    </location>
</feature>
<dbReference type="Pfam" id="PF08807">
    <property type="entry name" value="DUF1798"/>
    <property type="match status" value="1"/>
</dbReference>
<dbReference type="InterPro" id="IPR023351">
    <property type="entry name" value="YppE-like_sf"/>
</dbReference>
<dbReference type="RefSeq" id="WP_376844789.1">
    <property type="nucleotide sequence ID" value="NZ_JBHSFW010000001.1"/>
</dbReference>
<keyword evidence="3" id="KW-1185">Reference proteome</keyword>
<dbReference type="Proteomes" id="UP001596022">
    <property type="component" value="Unassembled WGS sequence"/>
</dbReference>
<comment type="caution">
    <text evidence="2">The sequence shown here is derived from an EMBL/GenBank/DDBJ whole genome shotgun (WGS) entry which is preliminary data.</text>
</comment>
<accession>A0ABV9GLJ1</accession>
<proteinExistence type="predicted"/>
<evidence type="ECO:0000313" key="2">
    <source>
        <dbReference type="EMBL" id="MFC4617763.1"/>
    </source>
</evidence>
<dbReference type="InterPro" id="IPR014913">
    <property type="entry name" value="YppE-like"/>
</dbReference>
<dbReference type="SUPFAM" id="SSF140415">
    <property type="entry name" value="YppE-like"/>
    <property type="match status" value="1"/>
</dbReference>
<reference evidence="3" key="1">
    <citation type="journal article" date="2019" name="Int. J. Syst. Evol. Microbiol.">
        <title>The Global Catalogue of Microorganisms (GCM) 10K type strain sequencing project: providing services to taxonomists for standard genome sequencing and annotation.</title>
        <authorList>
            <consortium name="The Broad Institute Genomics Platform"/>
            <consortium name="The Broad Institute Genome Sequencing Center for Infectious Disease"/>
            <person name="Wu L."/>
            <person name="Ma J."/>
        </authorList>
    </citation>
    <scope>NUCLEOTIDE SEQUENCE [LARGE SCALE GENOMIC DNA]</scope>
    <source>
        <strain evidence="3">CGMCC 1.16306</strain>
    </source>
</reference>
<name>A0ABV9GLJ1_9BACL</name>
<sequence>MNQEALQRLKDLTERLKELNDQAHDQFTQRTRSENYEVDFYGEVKPFADAVLKVVDEWKPLVFEWIQTAHPKYIYFPQINDTYDNLTIISVTAFQKDTRRKRFLDTVSSIKYVLDLIIEQLS</sequence>
<gene>
    <name evidence="2" type="ORF">ACFO4N_03365</name>
</gene>